<sequence>MNKKSQKYAKRLQDTRGLLRKSRNFSVCIGQALEFPEGCGRTIIIEHKKYAVFRFQGKLGCIGNSCLHAGGPLGEGRIRDGRVYCAWHNWDWDFQTGRGYGDESVGGYAIWEENNKVYVDPAHVIMPLKVAPAHKKITITPKVFDDGTLRILGISTTMMNLENPRASTSEYTLEQAFSAFQGKQGFETRVLKLRELRFRTCEGYYSRDKAACLWPCSLTQADKDDQLIDLYRALVEWCDIVIVATPIRWNSASSLYYKMQERLNCIQNQITLYDRVLIKNKVAGFIITGGQDGVQAVAGSMMMFFSELGFTFGQFPFVGWSRGWYNENMKTNFGDAQNSDLVSEAVKMIQRACELIATYRNQQHHYSSHKRHK</sequence>
<dbReference type="SUPFAM" id="SSF52218">
    <property type="entry name" value="Flavoproteins"/>
    <property type="match status" value="1"/>
</dbReference>
<organism evidence="8 9">
    <name type="scientific">Candidatus Kerfeldbacteria bacterium RIFCSPHIGHO2_02_FULL_42_14</name>
    <dbReference type="NCBI Taxonomy" id="1798540"/>
    <lineage>
        <taxon>Bacteria</taxon>
        <taxon>Candidatus Kerfeldiibacteriota</taxon>
    </lineage>
</organism>
<accession>A0A1G2AR56</accession>
<dbReference type="PANTHER" id="PTHR21496:SF0">
    <property type="entry name" value="RIESKE DOMAIN-CONTAINING PROTEIN"/>
    <property type="match status" value="1"/>
</dbReference>
<comment type="cofactor">
    <cofactor evidence="5">
        <name>[2Fe-2S] cluster</name>
        <dbReference type="ChEBI" id="CHEBI:190135"/>
    </cofactor>
</comment>
<dbReference type="InterPro" id="IPR036922">
    <property type="entry name" value="Rieske_2Fe-2S_sf"/>
</dbReference>
<evidence type="ECO:0000256" key="1">
    <source>
        <dbReference type="ARBA" id="ARBA00022714"/>
    </source>
</evidence>
<dbReference type="InterPro" id="IPR017941">
    <property type="entry name" value="Rieske_2Fe-2S"/>
</dbReference>
<dbReference type="InterPro" id="IPR029039">
    <property type="entry name" value="Flavoprotein-like_sf"/>
</dbReference>
<name>A0A1G2AR56_9BACT</name>
<dbReference type="GO" id="GO:0016491">
    <property type="term" value="F:oxidoreductase activity"/>
    <property type="evidence" value="ECO:0007669"/>
    <property type="project" value="InterPro"/>
</dbReference>
<protein>
    <recommendedName>
        <fullName evidence="7">Rieske domain-containing protein</fullName>
    </recommendedName>
</protein>
<dbReference type="GO" id="GO:0051537">
    <property type="term" value="F:2 iron, 2 sulfur cluster binding"/>
    <property type="evidence" value="ECO:0007669"/>
    <property type="project" value="UniProtKB-KW"/>
</dbReference>
<dbReference type="Gene3D" id="2.102.10.10">
    <property type="entry name" value="Rieske [2Fe-2S] iron-sulphur domain"/>
    <property type="match status" value="1"/>
</dbReference>
<dbReference type="EMBL" id="MHKB01000009">
    <property type="protein sequence ID" value="OGY79394.1"/>
    <property type="molecule type" value="Genomic_DNA"/>
</dbReference>
<dbReference type="Pfam" id="PF03358">
    <property type="entry name" value="FMN_red"/>
    <property type="match status" value="1"/>
</dbReference>
<keyword evidence="3" id="KW-0408">Iron</keyword>
<dbReference type="STRING" id="1798540.A3B74_00955"/>
<proteinExistence type="inferred from homology"/>
<evidence type="ECO:0000256" key="3">
    <source>
        <dbReference type="ARBA" id="ARBA00023004"/>
    </source>
</evidence>
<dbReference type="PANTHER" id="PTHR21496">
    <property type="entry name" value="FERREDOXIN-RELATED"/>
    <property type="match status" value="1"/>
</dbReference>
<reference evidence="8 9" key="1">
    <citation type="journal article" date="2016" name="Nat. Commun.">
        <title>Thousands of microbial genomes shed light on interconnected biogeochemical processes in an aquifer system.</title>
        <authorList>
            <person name="Anantharaman K."/>
            <person name="Brown C.T."/>
            <person name="Hug L.A."/>
            <person name="Sharon I."/>
            <person name="Castelle C.J."/>
            <person name="Probst A.J."/>
            <person name="Thomas B.C."/>
            <person name="Singh A."/>
            <person name="Wilkins M.J."/>
            <person name="Karaoz U."/>
            <person name="Brodie E.L."/>
            <person name="Williams K.H."/>
            <person name="Hubbard S.S."/>
            <person name="Banfield J.F."/>
        </authorList>
    </citation>
    <scope>NUCLEOTIDE SEQUENCE [LARGE SCALE GENOMIC DNA]</scope>
</reference>
<evidence type="ECO:0000256" key="4">
    <source>
        <dbReference type="ARBA" id="ARBA00023014"/>
    </source>
</evidence>
<comment type="similarity">
    <text evidence="6">Belongs to the bacterial ring-hydroxylating dioxygenase ferredoxin component family.</text>
</comment>
<evidence type="ECO:0000313" key="9">
    <source>
        <dbReference type="Proteomes" id="UP000177165"/>
    </source>
</evidence>
<dbReference type="AlphaFoldDB" id="A0A1G2AR56"/>
<dbReference type="Pfam" id="PF00355">
    <property type="entry name" value="Rieske"/>
    <property type="match status" value="1"/>
</dbReference>
<evidence type="ECO:0000313" key="8">
    <source>
        <dbReference type="EMBL" id="OGY79394.1"/>
    </source>
</evidence>
<keyword evidence="2" id="KW-0479">Metal-binding</keyword>
<evidence type="ECO:0000256" key="5">
    <source>
        <dbReference type="ARBA" id="ARBA00034078"/>
    </source>
</evidence>
<gene>
    <name evidence="8" type="ORF">A3B74_00955</name>
</gene>
<dbReference type="PROSITE" id="PS51296">
    <property type="entry name" value="RIESKE"/>
    <property type="match status" value="1"/>
</dbReference>
<keyword evidence="1" id="KW-0001">2Fe-2S</keyword>
<dbReference type="InterPro" id="IPR005025">
    <property type="entry name" value="FMN_Rdtase-like_dom"/>
</dbReference>
<dbReference type="GO" id="GO:0046872">
    <property type="term" value="F:metal ion binding"/>
    <property type="evidence" value="ECO:0007669"/>
    <property type="project" value="UniProtKB-KW"/>
</dbReference>
<keyword evidence="4" id="KW-0411">Iron-sulfur</keyword>
<evidence type="ECO:0000259" key="7">
    <source>
        <dbReference type="PROSITE" id="PS51296"/>
    </source>
</evidence>
<dbReference type="Proteomes" id="UP000177165">
    <property type="component" value="Unassembled WGS sequence"/>
</dbReference>
<comment type="caution">
    <text evidence="8">The sequence shown here is derived from an EMBL/GenBank/DDBJ whole genome shotgun (WGS) entry which is preliminary data.</text>
</comment>
<dbReference type="Gene3D" id="3.40.50.360">
    <property type="match status" value="1"/>
</dbReference>
<evidence type="ECO:0000256" key="2">
    <source>
        <dbReference type="ARBA" id="ARBA00022723"/>
    </source>
</evidence>
<feature type="domain" description="Rieske" evidence="7">
    <location>
        <begin position="26"/>
        <end position="119"/>
    </location>
</feature>
<evidence type="ECO:0000256" key="6">
    <source>
        <dbReference type="ARBA" id="ARBA00038001"/>
    </source>
</evidence>
<dbReference type="SUPFAM" id="SSF50022">
    <property type="entry name" value="ISP domain"/>
    <property type="match status" value="1"/>
</dbReference>